<evidence type="ECO:0008006" key="4">
    <source>
        <dbReference type="Google" id="ProtNLM"/>
    </source>
</evidence>
<evidence type="ECO:0000313" key="2">
    <source>
        <dbReference type="EMBL" id="EHO53707.1"/>
    </source>
</evidence>
<dbReference type="AlphaFoldDB" id="H1LCY8"/>
<dbReference type="HOGENOM" id="CLU_2423244_0_0_9"/>
<accession>H1LCY8</accession>
<protein>
    <recommendedName>
        <fullName evidence="4">Integrase SAM-like N-terminal domain-containing protein</fullName>
    </recommendedName>
</protein>
<dbReference type="STRING" id="797516.HMPREF9104_00452"/>
<comment type="caution">
    <text evidence="2">The sequence shown here is derived from an EMBL/GenBank/DDBJ whole genome shotgun (WGS) entry which is preliminary data.</text>
</comment>
<reference evidence="2 3" key="1">
    <citation type="submission" date="2011-09" db="EMBL/GenBank/DDBJ databases">
        <authorList>
            <person name="Weinstock G."/>
            <person name="Sodergren E."/>
            <person name="Clifton S."/>
            <person name="Fulton L."/>
            <person name="Fulton B."/>
            <person name="Courtney L."/>
            <person name="Fronick C."/>
            <person name="Harrison M."/>
            <person name="Strong C."/>
            <person name="Farmer C."/>
            <person name="Delahaunty K."/>
            <person name="Markovic C."/>
            <person name="Hall O."/>
            <person name="Minx P."/>
            <person name="Tomlinson C."/>
            <person name="Mitreva M."/>
            <person name="Hou S."/>
            <person name="Chen J."/>
            <person name="Wollam A."/>
            <person name="Pepin K.H."/>
            <person name="Johnson M."/>
            <person name="Bhonagiri V."/>
            <person name="Zhang X."/>
            <person name="Suruliraj S."/>
            <person name="Warren W."/>
            <person name="Chinwalla A."/>
            <person name="Mardis E.R."/>
            <person name="Wilson R.K."/>
        </authorList>
    </citation>
    <scope>NUCLEOTIDE SEQUENCE [LARGE SCALE GENOMIC DNA]</scope>
    <source>
        <strain evidence="2 3">F0435</strain>
    </source>
</reference>
<dbReference type="EMBL" id="AGRJ01000046">
    <property type="protein sequence ID" value="EHO53707.1"/>
    <property type="molecule type" value="Genomic_DNA"/>
</dbReference>
<dbReference type="InterPro" id="IPR011010">
    <property type="entry name" value="DNA_brk_join_enz"/>
</dbReference>
<dbReference type="Gene3D" id="1.10.150.130">
    <property type="match status" value="1"/>
</dbReference>
<keyword evidence="1" id="KW-0238">DNA-binding</keyword>
<evidence type="ECO:0000313" key="3">
    <source>
        <dbReference type="Proteomes" id="UP000005025"/>
    </source>
</evidence>
<evidence type="ECO:0000256" key="1">
    <source>
        <dbReference type="ARBA" id="ARBA00023125"/>
    </source>
</evidence>
<proteinExistence type="predicted"/>
<name>H1LCY8_9LACO</name>
<dbReference type="Proteomes" id="UP000005025">
    <property type="component" value="Unassembled WGS sequence"/>
</dbReference>
<dbReference type="GO" id="GO:0003677">
    <property type="term" value="F:DNA binding"/>
    <property type="evidence" value="ECO:0007669"/>
    <property type="project" value="UniProtKB-KW"/>
</dbReference>
<organism evidence="2 3">
    <name type="scientific">Lentilactobacillus kisonensis F0435</name>
    <dbReference type="NCBI Taxonomy" id="797516"/>
    <lineage>
        <taxon>Bacteria</taxon>
        <taxon>Bacillati</taxon>
        <taxon>Bacillota</taxon>
        <taxon>Bacilli</taxon>
        <taxon>Lactobacillales</taxon>
        <taxon>Lactobacillaceae</taxon>
        <taxon>Lentilactobacillus</taxon>
    </lineage>
</organism>
<gene>
    <name evidence="2" type="ORF">HMPREF9104_00452</name>
</gene>
<dbReference type="SUPFAM" id="SSF56349">
    <property type="entry name" value="DNA breaking-rejoining enzymes"/>
    <property type="match status" value="1"/>
</dbReference>
<dbReference type="InterPro" id="IPR010998">
    <property type="entry name" value="Integrase_recombinase_N"/>
</dbReference>
<sequence length="91" mass="10349">MAIKSYLKLLPPNINKFLNDFGKTHAKETIAKVNSHIRSATRNAINDGIISSDFTLNTHLVYDPNRTHPLTFLNLNEAERVIKYLEAVQDL</sequence>